<keyword evidence="4 9" id="KW-0159">Chromosome partition</keyword>
<feature type="active site" evidence="9">
    <location>
        <position position="145"/>
    </location>
</feature>
<evidence type="ECO:0000256" key="6">
    <source>
        <dbReference type="ARBA" id="ARBA00023125"/>
    </source>
</evidence>
<evidence type="ECO:0000313" key="12">
    <source>
        <dbReference type="EMBL" id="NER18446.1"/>
    </source>
</evidence>
<evidence type="ECO:0000256" key="2">
    <source>
        <dbReference type="ARBA" id="ARBA00022490"/>
    </source>
</evidence>
<comment type="subcellular location">
    <subcellularLocation>
        <location evidence="1 9">Cytoplasm</location>
    </subcellularLocation>
</comment>
<dbReference type="PANTHER" id="PTHR30349:SF77">
    <property type="entry name" value="TYROSINE RECOMBINASE XERC"/>
    <property type="match status" value="1"/>
</dbReference>
<evidence type="ECO:0000256" key="1">
    <source>
        <dbReference type="ARBA" id="ARBA00004496"/>
    </source>
</evidence>
<organism evidence="12 13">
    <name type="scientific">Spongiivirga citrea</name>
    <dbReference type="NCBI Taxonomy" id="1481457"/>
    <lineage>
        <taxon>Bacteria</taxon>
        <taxon>Pseudomonadati</taxon>
        <taxon>Bacteroidota</taxon>
        <taxon>Flavobacteriia</taxon>
        <taxon>Flavobacteriales</taxon>
        <taxon>Flavobacteriaceae</taxon>
        <taxon>Spongiivirga</taxon>
    </lineage>
</organism>
<dbReference type="Proteomes" id="UP000474296">
    <property type="component" value="Unassembled WGS sequence"/>
</dbReference>
<reference evidence="12 13" key="1">
    <citation type="submission" date="2020-01" db="EMBL/GenBank/DDBJ databases">
        <title>Spongiivirga citrea KCTC 32990T.</title>
        <authorList>
            <person name="Wang G."/>
        </authorList>
    </citation>
    <scope>NUCLEOTIDE SEQUENCE [LARGE SCALE GENOMIC DNA]</scope>
    <source>
        <strain evidence="12 13">KCTC 32990</strain>
    </source>
</reference>
<keyword evidence="5 9" id="KW-0229">DNA integration</keyword>
<feature type="active site" description="O-(3'-phospho-DNA)-tyrosine intermediate" evidence="9">
    <location>
        <position position="274"/>
    </location>
</feature>
<comment type="subunit">
    <text evidence="9">Forms a cyclic heterotetrameric complex composed of two molecules of XerC and two molecules of XerD.</text>
</comment>
<evidence type="ECO:0000256" key="5">
    <source>
        <dbReference type="ARBA" id="ARBA00022908"/>
    </source>
</evidence>
<dbReference type="Gene3D" id="1.10.150.130">
    <property type="match status" value="1"/>
</dbReference>
<dbReference type="PROSITE" id="PS51898">
    <property type="entry name" value="TYR_RECOMBINASE"/>
    <property type="match status" value="1"/>
</dbReference>
<gene>
    <name evidence="9" type="primary">xerC</name>
    <name evidence="12" type="ORF">GWK10_14580</name>
</gene>
<feature type="active site" evidence="9">
    <location>
        <position position="239"/>
    </location>
</feature>
<keyword evidence="8 9" id="KW-0131">Cell cycle</keyword>
<feature type="active site" evidence="9">
    <location>
        <position position="169"/>
    </location>
</feature>
<dbReference type="InterPro" id="IPR044068">
    <property type="entry name" value="CB"/>
</dbReference>
<dbReference type="InterPro" id="IPR023009">
    <property type="entry name" value="Tyrosine_recombinase_XerC/XerD"/>
</dbReference>
<dbReference type="GO" id="GO:0009037">
    <property type="term" value="F:tyrosine-based site-specific recombinase activity"/>
    <property type="evidence" value="ECO:0007669"/>
    <property type="project" value="UniProtKB-UniRule"/>
</dbReference>
<keyword evidence="2 9" id="KW-0963">Cytoplasm</keyword>
<protein>
    <recommendedName>
        <fullName evidence="9">Tyrosine recombinase XerC</fullName>
    </recommendedName>
</protein>
<keyword evidence="6 9" id="KW-0238">DNA-binding</keyword>
<comment type="similarity">
    <text evidence="9">Belongs to the 'phage' integrase family. XerC subfamily.</text>
</comment>
<sequence length="296" mass="34119">MLFTAFADYLKLERNYSDHTLKAYLRDLEAFSSFSMSSFDVNNIDDVNYAQIRSWIISLVDDGISNNSINRKIASLKAYYKFLLKIKEIEVNPLAKHRALKTPKKIQVPFSREEMNTLDDLVFEDTFEGKRDRLIIELLYATGMRRAELINLTLDAVDVANKQLKVLGKRDKERYVPVLQTIINLINDYVDERSKIATGQSDNYLLLTKKGLKLYDTLVYRVINNYFSKASTKAKKSPHILRHTFATHMLNQGADLNAVKELLGHASLASTQVYTHNSMEELKKVYSNSHPRNEKK</sequence>
<dbReference type="InterPro" id="IPR011010">
    <property type="entry name" value="DNA_brk_join_enz"/>
</dbReference>
<dbReference type="Pfam" id="PF00589">
    <property type="entry name" value="Phage_integrase"/>
    <property type="match status" value="1"/>
</dbReference>
<dbReference type="PROSITE" id="PS51900">
    <property type="entry name" value="CB"/>
    <property type="match status" value="1"/>
</dbReference>
<proteinExistence type="inferred from homology"/>
<dbReference type="GO" id="GO:0051301">
    <property type="term" value="P:cell division"/>
    <property type="evidence" value="ECO:0007669"/>
    <property type="project" value="UniProtKB-KW"/>
</dbReference>
<evidence type="ECO:0000256" key="9">
    <source>
        <dbReference type="HAMAP-Rule" id="MF_01808"/>
    </source>
</evidence>
<feature type="domain" description="Tyr recombinase" evidence="10">
    <location>
        <begin position="105"/>
        <end position="287"/>
    </location>
</feature>
<comment type="caution">
    <text evidence="12">The sequence shown here is derived from an EMBL/GenBank/DDBJ whole genome shotgun (WGS) entry which is preliminary data.</text>
</comment>
<dbReference type="GO" id="GO:0007059">
    <property type="term" value="P:chromosome segregation"/>
    <property type="evidence" value="ECO:0007669"/>
    <property type="project" value="UniProtKB-UniRule"/>
</dbReference>
<dbReference type="EMBL" id="JAABOQ010000005">
    <property type="protein sequence ID" value="NER18446.1"/>
    <property type="molecule type" value="Genomic_DNA"/>
</dbReference>
<dbReference type="RefSeq" id="WP_164033111.1">
    <property type="nucleotide sequence ID" value="NZ_JAABOQ010000005.1"/>
</dbReference>
<feature type="domain" description="Core-binding (CB)" evidence="11">
    <location>
        <begin position="1"/>
        <end position="84"/>
    </location>
</feature>
<dbReference type="Pfam" id="PF02899">
    <property type="entry name" value="Phage_int_SAM_1"/>
    <property type="match status" value="1"/>
</dbReference>
<dbReference type="AlphaFoldDB" id="A0A6M0CKE8"/>
<keyword evidence="3 9" id="KW-0132">Cell division</keyword>
<evidence type="ECO:0000256" key="4">
    <source>
        <dbReference type="ARBA" id="ARBA00022829"/>
    </source>
</evidence>
<dbReference type="InterPro" id="IPR002104">
    <property type="entry name" value="Integrase_catalytic"/>
</dbReference>
<dbReference type="InterPro" id="IPR004107">
    <property type="entry name" value="Integrase_SAM-like_N"/>
</dbReference>
<dbReference type="InterPro" id="IPR050090">
    <property type="entry name" value="Tyrosine_recombinase_XerCD"/>
</dbReference>
<feature type="active site" evidence="9">
    <location>
        <position position="265"/>
    </location>
</feature>
<feature type="active site" evidence="9">
    <location>
        <position position="242"/>
    </location>
</feature>
<dbReference type="HAMAP" id="MF_01808">
    <property type="entry name" value="Recomb_XerC_XerD"/>
    <property type="match status" value="1"/>
</dbReference>
<dbReference type="GO" id="GO:0006313">
    <property type="term" value="P:DNA transposition"/>
    <property type="evidence" value="ECO:0007669"/>
    <property type="project" value="UniProtKB-UniRule"/>
</dbReference>
<dbReference type="Gene3D" id="1.10.443.10">
    <property type="entry name" value="Intergrase catalytic core"/>
    <property type="match status" value="1"/>
</dbReference>
<dbReference type="GO" id="GO:0005737">
    <property type="term" value="C:cytoplasm"/>
    <property type="evidence" value="ECO:0007669"/>
    <property type="project" value="UniProtKB-SubCell"/>
</dbReference>
<evidence type="ECO:0000256" key="8">
    <source>
        <dbReference type="ARBA" id="ARBA00023306"/>
    </source>
</evidence>
<evidence type="ECO:0000259" key="10">
    <source>
        <dbReference type="PROSITE" id="PS51898"/>
    </source>
</evidence>
<dbReference type="InterPro" id="IPR010998">
    <property type="entry name" value="Integrase_recombinase_N"/>
</dbReference>
<comment type="function">
    <text evidence="9">Site-specific tyrosine recombinase, which acts by catalyzing the cutting and rejoining of the recombining DNA molecules. The XerC-XerD complex is essential to convert dimers of the bacterial chromosome into monomers to permit their segregation at cell division. It also contributes to the segregational stability of plasmids.</text>
</comment>
<dbReference type="GO" id="GO:0003677">
    <property type="term" value="F:DNA binding"/>
    <property type="evidence" value="ECO:0007669"/>
    <property type="project" value="UniProtKB-UniRule"/>
</dbReference>
<dbReference type="InterPro" id="IPR013762">
    <property type="entry name" value="Integrase-like_cat_sf"/>
</dbReference>
<accession>A0A6M0CKE8</accession>
<evidence type="ECO:0000256" key="3">
    <source>
        <dbReference type="ARBA" id="ARBA00022618"/>
    </source>
</evidence>
<keyword evidence="7 9" id="KW-0233">DNA recombination</keyword>
<keyword evidence="13" id="KW-1185">Reference proteome</keyword>
<evidence type="ECO:0000313" key="13">
    <source>
        <dbReference type="Proteomes" id="UP000474296"/>
    </source>
</evidence>
<name>A0A6M0CKE8_9FLAO</name>
<dbReference type="SUPFAM" id="SSF56349">
    <property type="entry name" value="DNA breaking-rejoining enzymes"/>
    <property type="match status" value="1"/>
</dbReference>
<evidence type="ECO:0000256" key="7">
    <source>
        <dbReference type="ARBA" id="ARBA00023172"/>
    </source>
</evidence>
<dbReference type="PANTHER" id="PTHR30349">
    <property type="entry name" value="PHAGE INTEGRASE-RELATED"/>
    <property type="match status" value="1"/>
</dbReference>
<evidence type="ECO:0000259" key="11">
    <source>
        <dbReference type="PROSITE" id="PS51900"/>
    </source>
</evidence>